<feature type="compositionally biased region" description="Pro residues" evidence="1">
    <location>
        <begin position="1"/>
        <end position="21"/>
    </location>
</feature>
<comment type="caution">
    <text evidence="2">The sequence shown here is derived from an EMBL/GenBank/DDBJ whole genome shotgun (WGS) entry which is preliminary data.</text>
</comment>
<evidence type="ECO:0000313" key="2">
    <source>
        <dbReference type="EMBL" id="RDZ28586.1"/>
    </source>
</evidence>
<feature type="region of interest" description="Disordered" evidence="1">
    <location>
        <begin position="1"/>
        <end position="22"/>
    </location>
</feature>
<reference evidence="2 3" key="1">
    <citation type="submission" date="2018-08" db="EMBL/GenBank/DDBJ databases">
        <title>Lysobacter sp. zong2l5, whole genome shotgun sequence.</title>
        <authorList>
            <person name="Zhang X."/>
            <person name="Feng G."/>
            <person name="Zhu H."/>
        </authorList>
    </citation>
    <scope>NUCLEOTIDE SEQUENCE [LARGE SCALE GENOMIC DNA]</scope>
    <source>
        <strain evidence="3">zong2l5</strain>
    </source>
</reference>
<dbReference type="EMBL" id="QTSU01000001">
    <property type="protein sequence ID" value="RDZ28586.1"/>
    <property type="molecule type" value="Genomic_DNA"/>
</dbReference>
<accession>A0A371K3S9</accession>
<dbReference type="AlphaFoldDB" id="A0A371K3S9"/>
<sequence length="118" mass="12867">MPLPPPQTPDPKPKPAAPPAPYLDISITTLSKGRGVPEPTREAYQRVRALMDHKQREQQLSGLSVRRMGLEGETRLCARFSDAAQAREALAEIRELTAGVELIAVESTPCIPSKEDAP</sequence>
<keyword evidence="3" id="KW-1185">Reference proteome</keyword>
<proteinExistence type="predicted"/>
<evidence type="ECO:0000256" key="1">
    <source>
        <dbReference type="SAM" id="MobiDB-lite"/>
    </source>
</evidence>
<organism evidence="2 3">
    <name type="scientific">Lysobacter silvisoli</name>
    <dbReference type="NCBI Taxonomy" id="2293254"/>
    <lineage>
        <taxon>Bacteria</taxon>
        <taxon>Pseudomonadati</taxon>
        <taxon>Pseudomonadota</taxon>
        <taxon>Gammaproteobacteria</taxon>
        <taxon>Lysobacterales</taxon>
        <taxon>Lysobacteraceae</taxon>
        <taxon>Lysobacter</taxon>
    </lineage>
</organism>
<name>A0A371K3S9_9GAMM</name>
<gene>
    <name evidence="2" type="ORF">DX914_05530</name>
</gene>
<protein>
    <submittedName>
        <fullName evidence="2">Uncharacterized protein</fullName>
    </submittedName>
</protein>
<evidence type="ECO:0000313" key="3">
    <source>
        <dbReference type="Proteomes" id="UP000264492"/>
    </source>
</evidence>
<dbReference type="Proteomes" id="UP000264492">
    <property type="component" value="Unassembled WGS sequence"/>
</dbReference>